<evidence type="ECO:0000313" key="3">
    <source>
        <dbReference type="Proteomes" id="UP001291623"/>
    </source>
</evidence>
<dbReference type="Proteomes" id="UP001291623">
    <property type="component" value="Unassembled WGS sequence"/>
</dbReference>
<sequence>MVHHLPPSVTQTLDLQIEAETKKQQTLLKTPNKSPQSLRRQLNFNPKNNDDDESVREREIVD</sequence>
<accession>A0AAE1VVV9</accession>
<reference evidence="2" key="1">
    <citation type="submission" date="2023-12" db="EMBL/GenBank/DDBJ databases">
        <title>Genome assembly of Anisodus tanguticus.</title>
        <authorList>
            <person name="Wang Y.-J."/>
        </authorList>
    </citation>
    <scope>NUCLEOTIDE SEQUENCE</scope>
    <source>
        <strain evidence="2">KB-2021</strain>
        <tissue evidence="2">Leaf</tissue>
    </source>
</reference>
<evidence type="ECO:0000313" key="2">
    <source>
        <dbReference type="EMBL" id="KAK4375310.1"/>
    </source>
</evidence>
<feature type="compositionally biased region" description="Polar residues" evidence="1">
    <location>
        <begin position="25"/>
        <end position="47"/>
    </location>
</feature>
<feature type="region of interest" description="Disordered" evidence="1">
    <location>
        <begin position="25"/>
        <end position="62"/>
    </location>
</feature>
<gene>
    <name evidence="2" type="ORF">RND71_005987</name>
</gene>
<comment type="caution">
    <text evidence="2">The sequence shown here is derived from an EMBL/GenBank/DDBJ whole genome shotgun (WGS) entry which is preliminary data.</text>
</comment>
<evidence type="ECO:0000256" key="1">
    <source>
        <dbReference type="SAM" id="MobiDB-lite"/>
    </source>
</evidence>
<dbReference type="EMBL" id="JAVYJV010000003">
    <property type="protein sequence ID" value="KAK4375310.1"/>
    <property type="molecule type" value="Genomic_DNA"/>
</dbReference>
<organism evidence="2 3">
    <name type="scientific">Anisodus tanguticus</name>
    <dbReference type="NCBI Taxonomy" id="243964"/>
    <lineage>
        <taxon>Eukaryota</taxon>
        <taxon>Viridiplantae</taxon>
        <taxon>Streptophyta</taxon>
        <taxon>Embryophyta</taxon>
        <taxon>Tracheophyta</taxon>
        <taxon>Spermatophyta</taxon>
        <taxon>Magnoliopsida</taxon>
        <taxon>eudicotyledons</taxon>
        <taxon>Gunneridae</taxon>
        <taxon>Pentapetalae</taxon>
        <taxon>asterids</taxon>
        <taxon>lamiids</taxon>
        <taxon>Solanales</taxon>
        <taxon>Solanaceae</taxon>
        <taxon>Solanoideae</taxon>
        <taxon>Hyoscyameae</taxon>
        <taxon>Anisodus</taxon>
    </lineage>
</organism>
<proteinExistence type="predicted"/>
<name>A0AAE1VVV9_9SOLA</name>
<protein>
    <submittedName>
        <fullName evidence="2">Uncharacterized protein</fullName>
    </submittedName>
</protein>
<keyword evidence="3" id="KW-1185">Reference proteome</keyword>
<dbReference type="AlphaFoldDB" id="A0AAE1VVV9"/>